<organism evidence="3 4">
    <name type="scientific">Thermanaeromonas toyohensis ToBE</name>
    <dbReference type="NCBI Taxonomy" id="698762"/>
    <lineage>
        <taxon>Bacteria</taxon>
        <taxon>Bacillati</taxon>
        <taxon>Bacillota</taxon>
        <taxon>Clostridia</taxon>
        <taxon>Neomoorellales</taxon>
        <taxon>Neomoorellaceae</taxon>
        <taxon>Thermanaeromonas</taxon>
    </lineage>
</organism>
<dbReference type="Gene3D" id="3.90.226.30">
    <property type="match status" value="1"/>
</dbReference>
<dbReference type="STRING" id="698762.SAMN00808754_0653"/>
<dbReference type="Pfam" id="PF21113">
    <property type="entry name" value="LarA_C"/>
    <property type="match status" value="1"/>
</dbReference>
<dbReference type="AlphaFoldDB" id="A0A1W1VGZ5"/>
<dbReference type="InterPro" id="IPR048520">
    <property type="entry name" value="LarA_C"/>
</dbReference>
<dbReference type="RefSeq" id="WP_084663996.1">
    <property type="nucleotide sequence ID" value="NZ_LT838272.1"/>
</dbReference>
<evidence type="ECO:0000259" key="2">
    <source>
        <dbReference type="Pfam" id="PF21113"/>
    </source>
</evidence>
<dbReference type="InterPro" id="IPR018657">
    <property type="entry name" value="LarA-like_N"/>
</dbReference>
<evidence type="ECO:0000313" key="3">
    <source>
        <dbReference type="EMBL" id="SMB92513.1"/>
    </source>
</evidence>
<protein>
    <submittedName>
        <fullName evidence="3">Nickel-dependent lactate racemase</fullName>
    </submittedName>
</protein>
<keyword evidence="4" id="KW-1185">Reference proteome</keyword>
<reference evidence="3 4" key="1">
    <citation type="submission" date="2017-04" db="EMBL/GenBank/DDBJ databases">
        <authorList>
            <person name="Afonso C.L."/>
            <person name="Miller P.J."/>
            <person name="Scott M.A."/>
            <person name="Spackman E."/>
            <person name="Goraichik I."/>
            <person name="Dimitrov K.M."/>
            <person name="Suarez D.L."/>
            <person name="Swayne D.E."/>
        </authorList>
    </citation>
    <scope>NUCLEOTIDE SEQUENCE [LARGE SCALE GENOMIC DNA]</scope>
    <source>
        <strain evidence="3 4">ToBE</strain>
    </source>
</reference>
<dbReference type="NCBIfam" id="NF033504">
    <property type="entry name" value="Ni_dep_LarA"/>
    <property type="match status" value="1"/>
</dbReference>
<accession>A0A1W1VGZ5</accession>
<gene>
    <name evidence="3" type="ORF">SAMN00808754_0653</name>
</gene>
<dbReference type="Pfam" id="PF09861">
    <property type="entry name" value="Lar_N"/>
    <property type="match status" value="1"/>
</dbReference>
<proteinExistence type="predicted"/>
<name>A0A1W1VGZ5_9FIRM</name>
<dbReference type="EMBL" id="LT838272">
    <property type="protein sequence ID" value="SMB92513.1"/>
    <property type="molecule type" value="Genomic_DNA"/>
</dbReference>
<dbReference type="OrthoDB" id="9770545at2"/>
<dbReference type="InterPro" id="IPR043166">
    <property type="entry name" value="LarA-like_C"/>
</dbReference>
<dbReference type="Gene3D" id="3.40.50.11440">
    <property type="match status" value="1"/>
</dbReference>
<dbReference type="InterPro" id="IPR048068">
    <property type="entry name" value="LarA-like"/>
</dbReference>
<dbReference type="PANTHER" id="PTHR33171:SF17">
    <property type="entry name" value="LARA-LIKE N-TERMINAL DOMAIN-CONTAINING PROTEIN"/>
    <property type="match status" value="1"/>
</dbReference>
<dbReference type="InterPro" id="IPR047926">
    <property type="entry name" value="Ni_dep_LarA"/>
</dbReference>
<feature type="domain" description="Lactate racemase C-terminal" evidence="2">
    <location>
        <begin position="274"/>
        <end position="421"/>
    </location>
</feature>
<dbReference type="PANTHER" id="PTHR33171">
    <property type="entry name" value="LAR_N DOMAIN-CONTAINING PROTEIN"/>
    <property type="match status" value="1"/>
</dbReference>
<sequence>MQISMPYGSSTLSIEVPESNIIGILEPPAVPALEDPFGAIRQALLHPLGAKPISELARPGMKVSIAISDASRPNIEKWILPMVFEELSKAGVKDENITIIVGTGSHRPATPKEILAMVGEKAQKVKVLNHFSNSSPLVNLGKTSGGYPALVNRFFVEADLKIALGTVLPHPLAGYSGGGKAIAVGLSSSETISSIHTPATLDDPCCGLGKVEGNPFIQFGYDVARLSGLDLLINAVVNEKEEIIDVICGEVEIAHRTLIERSARRVYEVEFPSPADIVIVSAGHPKDNNLYHVAAEALGTIAGNGVQHPCVKKGGTIIVVSPMGEGIYNETMFYALSQAPPAEVVRQLREAKIDRPGMHRAYATAQILCDHEVIFAQTLLDPEIIRQIHIKPMATVAEALSYALAKHGREASILVIKNSHRVVPVLKRS</sequence>
<evidence type="ECO:0000259" key="1">
    <source>
        <dbReference type="Pfam" id="PF09861"/>
    </source>
</evidence>
<dbReference type="Proteomes" id="UP000192569">
    <property type="component" value="Chromosome I"/>
</dbReference>
<evidence type="ECO:0000313" key="4">
    <source>
        <dbReference type="Proteomes" id="UP000192569"/>
    </source>
</evidence>
<dbReference type="GO" id="GO:0050043">
    <property type="term" value="F:lactate racemase activity"/>
    <property type="evidence" value="ECO:0007669"/>
    <property type="project" value="InterPro"/>
</dbReference>
<feature type="domain" description="LarA-like N-terminal" evidence="1">
    <location>
        <begin position="7"/>
        <end position="198"/>
    </location>
</feature>